<dbReference type="Gene3D" id="3.40.50.2300">
    <property type="match status" value="1"/>
</dbReference>
<dbReference type="Pfam" id="PF00072">
    <property type="entry name" value="Response_reg"/>
    <property type="match status" value="1"/>
</dbReference>
<dbReference type="Gene3D" id="1.10.10.10">
    <property type="entry name" value="Winged helix-like DNA-binding domain superfamily/Winged helix DNA-binding domain"/>
    <property type="match status" value="1"/>
</dbReference>
<dbReference type="RefSeq" id="WP_069478995.1">
    <property type="nucleotide sequence ID" value="NZ_CP017111.1"/>
</dbReference>
<dbReference type="GO" id="GO:0006355">
    <property type="term" value="P:regulation of DNA-templated transcription"/>
    <property type="evidence" value="ECO:0007669"/>
    <property type="project" value="InterPro"/>
</dbReference>
<keyword evidence="1 6" id="KW-0597">Phosphoprotein</keyword>
<keyword evidence="2" id="KW-0902">Two-component regulatory system</keyword>
<feature type="domain" description="OmpR/PhoB-type" evidence="9">
    <location>
        <begin position="127"/>
        <end position="226"/>
    </location>
</feature>
<reference evidence="11" key="1">
    <citation type="submission" date="2016-08" db="EMBL/GenBank/DDBJ databases">
        <title>Complete genome sequence of the organohalide-respiring Epsilonproteobacterium Sulfurospirillum halorespirans.</title>
        <authorList>
            <person name="Goris T."/>
            <person name="Zimmermann J."/>
            <person name="Schenz B."/>
            <person name="Lemos M."/>
            <person name="Hackermueller J."/>
            <person name="Diekert G."/>
        </authorList>
    </citation>
    <scope>NUCLEOTIDE SEQUENCE [LARGE SCALE GENOMIC DNA]</scope>
    <source>
        <strain>DSM 13726</strain>
        <strain evidence="11">PCE-M2</strain>
    </source>
</reference>
<dbReference type="AlphaFoldDB" id="A0A1D7TNG4"/>
<dbReference type="GO" id="GO:0005829">
    <property type="term" value="C:cytosol"/>
    <property type="evidence" value="ECO:0007669"/>
    <property type="project" value="TreeGrafter"/>
</dbReference>
<evidence type="ECO:0000259" key="9">
    <source>
        <dbReference type="PROSITE" id="PS51755"/>
    </source>
</evidence>
<dbReference type="EMBL" id="CP017111">
    <property type="protein sequence ID" value="AOO66464.1"/>
    <property type="molecule type" value="Genomic_DNA"/>
</dbReference>
<dbReference type="InterPro" id="IPR011006">
    <property type="entry name" value="CheY-like_superfamily"/>
</dbReference>
<dbReference type="KEGG" id="shal:SHALO_2706"/>
<dbReference type="GO" id="GO:0000156">
    <property type="term" value="F:phosphorelay response regulator activity"/>
    <property type="evidence" value="ECO:0007669"/>
    <property type="project" value="TreeGrafter"/>
</dbReference>
<keyword evidence="4 7" id="KW-0238">DNA-binding</keyword>
<evidence type="ECO:0000256" key="1">
    <source>
        <dbReference type="ARBA" id="ARBA00022553"/>
    </source>
</evidence>
<dbReference type="GO" id="GO:0000976">
    <property type="term" value="F:transcription cis-regulatory region binding"/>
    <property type="evidence" value="ECO:0007669"/>
    <property type="project" value="TreeGrafter"/>
</dbReference>
<evidence type="ECO:0000313" key="11">
    <source>
        <dbReference type="Proteomes" id="UP000094609"/>
    </source>
</evidence>
<evidence type="ECO:0000256" key="3">
    <source>
        <dbReference type="ARBA" id="ARBA00023015"/>
    </source>
</evidence>
<proteinExistence type="predicted"/>
<feature type="DNA-binding region" description="OmpR/PhoB-type" evidence="7">
    <location>
        <begin position="127"/>
        <end position="226"/>
    </location>
</feature>
<dbReference type="SMART" id="SM00448">
    <property type="entry name" value="REC"/>
    <property type="match status" value="1"/>
</dbReference>
<dbReference type="Pfam" id="PF00486">
    <property type="entry name" value="Trans_reg_C"/>
    <property type="match status" value="1"/>
</dbReference>
<evidence type="ECO:0000256" key="6">
    <source>
        <dbReference type="PROSITE-ProRule" id="PRU00169"/>
    </source>
</evidence>
<keyword evidence="5" id="KW-0804">Transcription</keyword>
<keyword evidence="3" id="KW-0805">Transcription regulation</keyword>
<dbReference type="SUPFAM" id="SSF46894">
    <property type="entry name" value="C-terminal effector domain of the bipartite response regulators"/>
    <property type="match status" value="1"/>
</dbReference>
<dbReference type="CDD" id="cd17574">
    <property type="entry name" value="REC_OmpR"/>
    <property type="match status" value="1"/>
</dbReference>
<dbReference type="GO" id="GO:0032993">
    <property type="term" value="C:protein-DNA complex"/>
    <property type="evidence" value="ECO:0007669"/>
    <property type="project" value="TreeGrafter"/>
</dbReference>
<dbReference type="SMART" id="SM00862">
    <property type="entry name" value="Trans_reg_C"/>
    <property type="match status" value="1"/>
</dbReference>
<evidence type="ECO:0000256" key="4">
    <source>
        <dbReference type="ARBA" id="ARBA00023125"/>
    </source>
</evidence>
<organism evidence="10 11">
    <name type="scientific">Sulfurospirillum halorespirans DSM 13726</name>
    <dbReference type="NCBI Taxonomy" id="1193502"/>
    <lineage>
        <taxon>Bacteria</taxon>
        <taxon>Pseudomonadati</taxon>
        <taxon>Campylobacterota</taxon>
        <taxon>Epsilonproteobacteria</taxon>
        <taxon>Campylobacterales</taxon>
        <taxon>Sulfurospirillaceae</taxon>
        <taxon>Sulfurospirillum</taxon>
    </lineage>
</organism>
<keyword evidence="11" id="KW-1185">Reference proteome</keyword>
<dbReference type="PANTHER" id="PTHR48111:SF22">
    <property type="entry name" value="REGULATOR OF RPOS"/>
    <property type="match status" value="1"/>
</dbReference>
<dbReference type="PROSITE" id="PS50110">
    <property type="entry name" value="RESPONSE_REGULATORY"/>
    <property type="match status" value="1"/>
</dbReference>
<dbReference type="InterPro" id="IPR001789">
    <property type="entry name" value="Sig_transdc_resp-reg_receiver"/>
</dbReference>
<dbReference type="Proteomes" id="UP000094609">
    <property type="component" value="Chromosome"/>
</dbReference>
<accession>A0A1D7TNG4</accession>
<dbReference type="PATRIC" id="fig|1193502.14.peg.2741"/>
<evidence type="ECO:0000256" key="7">
    <source>
        <dbReference type="PROSITE-ProRule" id="PRU01091"/>
    </source>
</evidence>
<evidence type="ECO:0000259" key="8">
    <source>
        <dbReference type="PROSITE" id="PS50110"/>
    </source>
</evidence>
<dbReference type="InterPro" id="IPR036388">
    <property type="entry name" value="WH-like_DNA-bd_sf"/>
</dbReference>
<name>A0A1D7TNG4_9BACT</name>
<feature type="domain" description="Response regulatory" evidence="8">
    <location>
        <begin position="4"/>
        <end position="117"/>
    </location>
</feature>
<dbReference type="InterPro" id="IPR016032">
    <property type="entry name" value="Sig_transdc_resp-reg_C-effctor"/>
</dbReference>
<evidence type="ECO:0000256" key="5">
    <source>
        <dbReference type="ARBA" id="ARBA00023163"/>
    </source>
</evidence>
<feature type="modified residue" description="4-aspartylphosphate" evidence="6">
    <location>
        <position position="53"/>
    </location>
</feature>
<sequence length="226" mass="25523">MQPNLIMIEDDVELAEILCNFLKRYNITVTNYDDPYLGISALSLIKYDLLILDLSLPGMDGLEICKEVRAKSDIPIIISSARSDLEDKIVGLELGADDYLPKPYEPKELYARIISVLRRYKKSNSVSEEVSHSTLILKEESHTIFFQGTPLTLTPAEYDVLTHLIKKNNCVVSRTELLNSALSLNEENESRSLDVLISRIRTKLGESSKEPKLIHSVRGIGYRLQA</sequence>
<dbReference type="InterPro" id="IPR039420">
    <property type="entry name" value="WalR-like"/>
</dbReference>
<dbReference type="STRING" id="1193502.SHALO_2706"/>
<dbReference type="CDD" id="cd00383">
    <property type="entry name" value="trans_reg_C"/>
    <property type="match status" value="1"/>
</dbReference>
<dbReference type="PROSITE" id="PS51755">
    <property type="entry name" value="OMPR_PHOB"/>
    <property type="match status" value="1"/>
</dbReference>
<dbReference type="PANTHER" id="PTHR48111">
    <property type="entry name" value="REGULATOR OF RPOS"/>
    <property type="match status" value="1"/>
</dbReference>
<dbReference type="SUPFAM" id="SSF52172">
    <property type="entry name" value="CheY-like"/>
    <property type="match status" value="1"/>
</dbReference>
<evidence type="ECO:0000313" key="10">
    <source>
        <dbReference type="EMBL" id="AOO66464.1"/>
    </source>
</evidence>
<protein>
    <submittedName>
        <fullName evidence="10">Response regulator BaeR-like</fullName>
    </submittedName>
</protein>
<dbReference type="InterPro" id="IPR001867">
    <property type="entry name" value="OmpR/PhoB-type_DNA-bd"/>
</dbReference>
<evidence type="ECO:0000256" key="2">
    <source>
        <dbReference type="ARBA" id="ARBA00023012"/>
    </source>
</evidence>
<gene>
    <name evidence="10" type="ORF">SHALO_2706</name>
</gene>
<dbReference type="Gene3D" id="6.10.250.690">
    <property type="match status" value="1"/>
</dbReference>